<name>A0A8S4RPW6_9NEOP</name>
<protein>
    <submittedName>
        <fullName evidence="1">Jg8249 protein</fullName>
    </submittedName>
</protein>
<reference evidence="1" key="1">
    <citation type="submission" date="2022-03" db="EMBL/GenBank/DDBJ databases">
        <authorList>
            <person name="Lindestad O."/>
        </authorList>
    </citation>
    <scope>NUCLEOTIDE SEQUENCE</scope>
</reference>
<dbReference type="Proteomes" id="UP000838756">
    <property type="component" value="Unassembled WGS sequence"/>
</dbReference>
<dbReference type="AlphaFoldDB" id="A0A8S4RPW6"/>
<accession>A0A8S4RPW6</accession>
<sequence length="179" mass="20217">MHSHDNELQQKWHQQQQCQYGSTSDVNRLQRSSKSSSFIAYNSSMSSKGLFQSVACIEGMQSPRTAPGKWRVVTTVYRSAVTTRQVSVSYFNLIFKSVASFSIETALSVCIRSDECNCPAHFGDDAALSQGCRVTRYGLPAFLMGNIFCYRIGKNNIYKIHIYKYIGREAQYIKSMSSD</sequence>
<evidence type="ECO:0000313" key="1">
    <source>
        <dbReference type="EMBL" id="CAH2239836.1"/>
    </source>
</evidence>
<gene>
    <name evidence="1" type="primary">jg8249</name>
    <name evidence="1" type="ORF">PAEG_LOCUS16477</name>
</gene>
<keyword evidence="2" id="KW-1185">Reference proteome</keyword>
<proteinExistence type="predicted"/>
<evidence type="ECO:0000313" key="2">
    <source>
        <dbReference type="Proteomes" id="UP000838756"/>
    </source>
</evidence>
<organism evidence="1 2">
    <name type="scientific">Pararge aegeria aegeria</name>
    <dbReference type="NCBI Taxonomy" id="348720"/>
    <lineage>
        <taxon>Eukaryota</taxon>
        <taxon>Metazoa</taxon>
        <taxon>Ecdysozoa</taxon>
        <taxon>Arthropoda</taxon>
        <taxon>Hexapoda</taxon>
        <taxon>Insecta</taxon>
        <taxon>Pterygota</taxon>
        <taxon>Neoptera</taxon>
        <taxon>Endopterygota</taxon>
        <taxon>Lepidoptera</taxon>
        <taxon>Glossata</taxon>
        <taxon>Ditrysia</taxon>
        <taxon>Papilionoidea</taxon>
        <taxon>Nymphalidae</taxon>
        <taxon>Satyrinae</taxon>
        <taxon>Satyrini</taxon>
        <taxon>Parargina</taxon>
        <taxon>Pararge</taxon>
    </lineage>
</organism>
<comment type="caution">
    <text evidence="1">The sequence shown here is derived from an EMBL/GenBank/DDBJ whole genome shotgun (WGS) entry which is preliminary data.</text>
</comment>
<dbReference type="EMBL" id="CAKXAJ010025463">
    <property type="protein sequence ID" value="CAH2239836.1"/>
    <property type="molecule type" value="Genomic_DNA"/>
</dbReference>